<accession>A0A1I7WQ74</accession>
<organism evidence="2 3">
    <name type="scientific">Heterorhabditis bacteriophora</name>
    <name type="common">Entomopathogenic nematode worm</name>
    <dbReference type="NCBI Taxonomy" id="37862"/>
    <lineage>
        <taxon>Eukaryota</taxon>
        <taxon>Metazoa</taxon>
        <taxon>Ecdysozoa</taxon>
        <taxon>Nematoda</taxon>
        <taxon>Chromadorea</taxon>
        <taxon>Rhabditida</taxon>
        <taxon>Rhabditina</taxon>
        <taxon>Rhabditomorpha</taxon>
        <taxon>Strongyloidea</taxon>
        <taxon>Heterorhabditidae</taxon>
        <taxon>Heterorhabditis</taxon>
    </lineage>
</organism>
<keyword evidence="2" id="KW-1185">Reference proteome</keyword>
<dbReference type="Proteomes" id="UP000095283">
    <property type="component" value="Unplaced"/>
</dbReference>
<evidence type="ECO:0000313" key="3">
    <source>
        <dbReference type="WBParaSite" id="Hba_07322"/>
    </source>
</evidence>
<protein>
    <submittedName>
        <fullName evidence="3">Uncharacterized protein</fullName>
    </submittedName>
</protein>
<proteinExistence type="predicted"/>
<evidence type="ECO:0000256" key="1">
    <source>
        <dbReference type="SAM" id="MobiDB-lite"/>
    </source>
</evidence>
<dbReference type="WBParaSite" id="Hba_07322">
    <property type="protein sequence ID" value="Hba_07322"/>
    <property type="gene ID" value="Hba_07322"/>
</dbReference>
<feature type="compositionally biased region" description="Polar residues" evidence="1">
    <location>
        <begin position="9"/>
        <end position="32"/>
    </location>
</feature>
<dbReference type="AlphaFoldDB" id="A0A1I7WQ74"/>
<sequence length="32" mass="3472">MRSVKLSLHGSNNGSEMACSNNDQGKSSMTWN</sequence>
<evidence type="ECO:0000313" key="2">
    <source>
        <dbReference type="Proteomes" id="UP000095283"/>
    </source>
</evidence>
<feature type="region of interest" description="Disordered" evidence="1">
    <location>
        <begin position="1"/>
        <end position="32"/>
    </location>
</feature>
<reference evidence="3" key="1">
    <citation type="submission" date="2016-11" db="UniProtKB">
        <authorList>
            <consortium name="WormBaseParasite"/>
        </authorList>
    </citation>
    <scope>IDENTIFICATION</scope>
</reference>
<name>A0A1I7WQ74_HETBA</name>